<evidence type="ECO:0000313" key="1">
    <source>
        <dbReference type="EMBL" id="GAJ12394.1"/>
    </source>
</evidence>
<reference evidence="1" key="1">
    <citation type="journal article" date="2014" name="Front. Microbiol.">
        <title>High frequency of phylogenetically diverse reductive dehalogenase-homologous genes in deep subseafloor sedimentary metagenomes.</title>
        <authorList>
            <person name="Kawai M."/>
            <person name="Futagami T."/>
            <person name="Toyoda A."/>
            <person name="Takaki Y."/>
            <person name="Nishi S."/>
            <person name="Hori S."/>
            <person name="Arai W."/>
            <person name="Tsubouchi T."/>
            <person name="Morono Y."/>
            <person name="Uchiyama I."/>
            <person name="Ito T."/>
            <person name="Fujiyama A."/>
            <person name="Inagaki F."/>
            <person name="Takami H."/>
        </authorList>
    </citation>
    <scope>NUCLEOTIDE SEQUENCE</scope>
    <source>
        <strain evidence="1">Expedition CK06-06</strain>
    </source>
</reference>
<comment type="caution">
    <text evidence="1">The sequence shown here is derived from an EMBL/GenBank/DDBJ whole genome shotgun (WGS) entry which is preliminary data.</text>
</comment>
<dbReference type="NCBIfam" id="TIGR03831">
    <property type="entry name" value="YgiT_finger"/>
    <property type="match status" value="1"/>
</dbReference>
<dbReference type="CDD" id="cd12870">
    <property type="entry name" value="MqsA"/>
    <property type="match status" value="1"/>
</dbReference>
<accession>X1U4G5</accession>
<organism evidence="1">
    <name type="scientific">marine sediment metagenome</name>
    <dbReference type="NCBI Taxonomy" id="412755"/>
    <lineage>
        <taxon>unclassified sequences</taxon>
        <taxon>metagenomes</taxon>
        <taxon>ecological metagenomes</taxon>
    </lineage>
</organism>
<protein>
    <recommendedName>
        <fullName evidence="2">YgiT-type zinc finger domain-containing protein</fullName>
    </recommendedName>
</protein>
<sequence length="81" mass="9431">MKRCYFCRGEIVEKKIRHIHQWGSKIIIFKDLPAEVCRQCGEVYLSPMVVDKIDYATTQLNKFKKECIEVPVIAYPKLAAV</sequence>
<name>X1U4G5_9ZZZZ</name>
<proteinExistence type="predicted"/>
<dbReference type="EMBL" id="BARW01029707">
    <property type="protein sequence ID" value="GAJ12394.1"/>
    <property type="molecule type" value="Genomic_DNA"/>
</dbReference>
<dbReference type="Gene3D" id="3.10.20.860">
    <property type="match status" value="1"/>
</dbReference>
<dbReference type="AlphaFoldDB" id="X1U4G5"/>
<gene>
    <name evidence="1" type="ORF">S12H4_47671</name>
</gene>
<evidence type="ECO:0008006" key="2">
    <source>
        <dbReference type="Google" id="ProtNLM"/>
    </source>
</evidence>
<dbReference type="InterPro" id="IPR022453">
    <property type="entry name" value="Znf_MqsA-type"/>
</dbReference>